<proteinExistence type="predicted"/>
<dbReference type="PATRIC" id="fig|178900.5.peg.2445"/>
<accession>A0A149QPC8</accession>
<dbReference type="AlphaFoldDB" id="A0A149QPC8"/>
<evidence type="ECO:0000313" key="1">
    <source>
        <dbReference type="EMBL" id="KXU99149.1"/>
    </source>
</evidence>
<organism evidence="1 2">
    <name type="scientific">Acetobacter cerevisiae</name>
    <dbReference type="NCBI Taxonomy" id="178900"/>
    <lineage>
        <taxon>Bacteria</taxon>
        <taxon>Pseudomonadati</taxon>
        <taxon>Pseudomonadota</taxon>
        <taxon>Alphaproteobacteria</taxon>
        <taxon>Acetobacterales</taxon>
        <taxon>Acetobacteraceae</taxon>
        <taxon>Acetobacter</taxon>
    </lineage>
</organism>
<dbReference type="Proteomes" id="UP000075473">
    <property type="component" value="Unassembled WGS sequence"/>
</dbReference>
<evidence type="ECO:0000313" key="2">
    <source>
        <dbReference type="Proteomes" id="UP000075473"/>
    </source>
</evidence>
<dbReference type="EMBL" id="LHZA01000108">
    <property type="protein sequence ID" value="KXU99149.1"/>
    <property type="molecule type" value="Genomic_DNA"/>
</dbReference>
<reference evidence="1 2" key="1">
    <citation type="submission" date="2015-06" db="EMBL/GenBank/DDBJ databases">
        <title>Improved classification and identification of acetic acid bacteria using matrix-assisted laser desorption/ionization time-of-flight mass spectrometry; Gluconobacter nephelii and Gluconobacter uchimurae are later heterotypic synonyms of Gluconobacter japonicus and Gluconobacter oxydans, respectively.</title>
        <authorList>
            <person name="Li L."/>
            <person name="Cleenwerck I."/>
            <person name="De Vuyst L."/>
            <person name="Vandamme P."/>
        </authorList>
    </citation>
    <scope>NUCLEOTIDE SEQUENCE [LARGE SCALE GENOMIC DNA]</scope>
    <source>
        <strain evidence="1 2">LMG 1625</strain>
    </source>
</reference>
<protein>
    <submittedName>
        <fullName evidence="1">Uncharacterized protein</fullName>
    </submittedName>
</protein>
<comment type="caution">
    <text evidence="1">The sequence shown here is derived from an EMBL/GenBank/DDBJ whole genome shotgun (WGS) entry which is preliminary data.</text>
</comment>
<name>A0A149QPC8_9PROT</name>
<gene>
    <name evidence="1" type="ORF">AD928_02630</name>
</gene>
<sequence length="77" mass="8444">MSAEHFSLPRTGLDRLIDVWLQMHDVLLPALCVARDDGPDDTLPFGRPLEGHVLLLGDLLEDFGETLQEVMDSAASA</sequence>
<dbReference type="RefSeq" id="WP_062248043.1">
    <property type="nucleotide sequence ID" value="NZ_LHZA01000108.1"/>
</dbReference>